<reference evidence="2" key="1">
    <citation type="submission" date="2021-06" db="EMBL/GenBank/DDBJ databases">
        <authorList>
            <person name="Kallberg Y."/>
            <person name="Tangrot J."/>
            <person name="Rosling A."/>
        </authorList>
    </citation>
    <scope>NUCLEOTIDE SEQUENCE</scope>
    <source>
        <strain evidence="2">FL966</strain>
    </source>
</reference>
<keyword evidence="3" id="KW-1185">Reference proteome</keyword>
<organism evidence="2 3">
    <name type="scientific">Cetraspora pellucida</name>
    <dbReference type="NCBI Taxonomy" id="1433469"/>
    <lineage>
        <taxon>Eukaryota</taxon>
        <taxon>Fungi</taxon>
        <taxon>Fungi incertae sedis</taxon>
        <taxon>Mucoromycota</taxon>
        <taxon>Glomeromycotina</taxon>
        <taxon>Glomeromycetes</taxon>
        <taxon>Diversisporales</taxon>
        <taxon>Gigasporaceae</taxon>
        <taxon>Cetraspora</taxon>
    </lineage>
</organism>
<protein>
    <submittedName>
        <fullName evidence="2">6482_t:CDS:1</fullName>
    </submittedName>
</protein>
<gene>
    <name evidence="2" type="ORF">CPELLU_LOCUS17670</name>
</gene>
<dbReference type="Proteomes" id="UP000789759">
    <property type="component" value="Unassembled WGS sequence"/>
</dbReference>
<feature type="region of interest" description="Disordered" evidence="1">
    <location>
        <begin position="1"/>
        <end position="35"/>
    </location>
</feature>
<name>A0A9N9JYN8_9GLOM</name>
<evidence type="ECO:0000256" key="1">
    <source>
        <dbReference type="SAM" id="MobiDB-lite"/>
    </source>
</evidence>
<sequence>SNAGKPKEHISEMPKDQNKIRKPERLKKISKPEEQKKKINTIKIIKKAEKPEKITRNFTKNH</sequence>
<dbReference type="AlphaFoldDB" id="A0A9N9JYN8"/>
<feature type="non-terminal residue" evidence="2">
    <location>
        <position position="1"/>
    </location>
</feature>
<accession>A0A9N9JYN8</accession>
<evidence type="ECO:0000313" key="3">
    <source>
        <dbReference type="Proteomes" id="UP000789759"/>
    </source>
</evidence>
<dbReference type="EMBL" id="CAJVQA010030987">
    <property type="protein sequence ID" value="CAG8800469.1"/>
    <property type="molecule type" value="Genomic_DNA"/>
</dbReference>
<proteinExistence type="predicted"/>
<comment type="caution">
    <text evidence="2">The sequence shown here is derived from an EMBL/GenBank/DDBJ whole genome shotgun (WGS) entry which is preliminary data.</text>
</comment>
<evidence type="ECO:0000313" key="2">
    <source>
        <dbReference type="EMBL" id="CAG8800469.1"/>
    </source>
</evidence>